<keyword evidence="3" id="KW-0862">Zinc</keyword>
<keyword evidence="2" id="KW-0378">Hydrolase</keyword>
<dbReference type="FunFam" id="3.40.630.50:FF:000001">
    <property type="entry name" value="D-aminoacyl-tRNA deacylase"/>
    <property type="match status" value="1"/>
</dbReference>
<organism evidence="4 5">
    <name type="scientific">Gossypium australe</name>
    <dbReference type="NCBI Taxonomy" id="47621"/>
    <lineage>
        <taxon>Eukaryota</taxon>
        <taxon>Viridiplantae</taxon>
        <taxon>Streptophyta</taxon>
        <taxon>Embryophyta</taxon>
        <taxon>Tracheophyta</taxon>
        <taxon>Spermatophyta</taxon>
        <taxon>Magnoliopsida</taxon>
        <taxon>eudicotyledons</taxon>
        <taxon>Gunneridae</taxon>
        <taxon>Pentapetalae</taxon>
        <taxon>rosids</taxon>
        <taxon>malvids</taxon>
        <taxon>Malvales</taxon>
        <taxon>Malvaceae</taxon>
        <taxon>Malvoideae</taxon>
        <taxon>Gossypium</taxon>
    </lineage>
</organism>
<dbReference type="OrthoDB" id="192183at2759"/>
<evidence type="ECO:0000256" key="3">
    <source>
        <dbReference type="ARBA" id="ARBA00022833"/>
    </source>
</evidence>
<evidence type="ECO:0000313" key="5">
    <source>
        <dbReference type="Proteomes" id="UP000325315"/>
    </source>
</evidence>
<dbReference type="AlphaFoldDB" id="A0A5B6W1W3"/>
<dbReference type="EMBL" id="SMMG02000005">
    <property type="protein sequence ID" value="KAA3475731.1"/>
    <property type="molecule type" value="Genomic_DNA"/>
</dbReference>
<dbReference type="PANTHER" id="PTHR34667">
    <property type="entry name" value="D-AMINOACYL-TRNA DEACYLASE"/>
    <property type="match status" value="1"/>
</dbReference>
<keyword evidence="1" id="KW-0479">Metal-binding</keyword>
<dbReference type="Pfam" id="PF04414">
    <property type="entry name" value="tRNA_deacylase"/>
    <property type="match status" value="1"/>
</dbReference>
<dbReference type="GO" id="GO:0051499">
    <property type="term" value="F:D-aminoacyl-tRNA deacylase activity"/>
    <property type="evidence" value="ECO:0007669"/>
    <property type="project" value="InterPro"/>
</dbReference>
<evidence type="ECO:0000313" key="4">
    <source>
        <dbReference type="EMBL" id="KAA3475731.1"/>
    </source>
</evidence>
<protein>
    <submittedName>
        <fullName evidence="4">D-aminoacyl-tRNA deacylase-like isoform X2</fullName>
    </submittedName>
</protein>
<accession>A0A5B6W1W3</accession>
<reference evidence="5" key="1">
    <citation type="journal article" date="2019" name="Plant Biotechnol. J.">
        <title>Genome sequencing of the Australian wild diploid species Gossypium australe highlights disease resistance and delayed gland morphogenesis.</title>
        <authorList>
            <person name="Cai Y."/>
            <person name="Cai X."/>
            <person name="Wang Q."/>
            <person name="Wang P."/>
            <person name="Zhang Y."/>
            <person name="Cai C."/>
            <person name="Xu Y."/>
            <person name="Wang K."/>
            <person name="Zhou Z."/>
            <person name="Wang C."/>
            <person name="Geng S."/>
            <person name="Li B."/>
            <person name="Dong Q."/>
            <person name="Hou Y."/>
            <person name="Wang H."/>
            <person name="Ai P."/>
            <person name="Liu Z."/>
            <person name="Yi F."/>
            <person name="Sun M."/>
            <person name="An G."/>
            <person name="Cheng J."/>
            <person name="Zhang Y."/>
            <person name="Shi Q."/>
            <person name="Xie Y."/>
            <person name="Shi X."/>
            <person name="Chang Y."/>
            <person name="Huang F."/>
            <person name="Chen Y."/>
            <person name="Hong S."/>
            <person name="Mi L."/>
            <person name="Sun Q."/>
            <person name="Zhang L."/>
            <person name="Zhou B."/>
            <person name="Peng R."/>
            <person name="Zhang X."/>
            <person name="Liu F."/>
        </authorList>
    </citation>
    <scope>NUCLEOTIDE SEQUENCE [LARGE SCALE GENOMIC DNA]</scope>
    <source>
        <strain evidence="5">cv. PA1801</strain>
    </source>
</reference>
<name>A0A5B6W1W3_9ROSI</name>
<evidence type="ECO:0000256" key="1">
    <source>
        <dbReference type="ARBA" id="ARBA00022723"/>
    </source>
</evidence>
<dbReference type="Proteomes" id="UP000325315">
    <property type="component" value="Unassembled WGS sequence"/>
</dbReference>
<dbReference type="SUPFAM" id="SSF142535">
    <property type="entry name" value="AF0625-like"/>
    <property type="match status" value="1"/>
</dbReference>
<comment type="caution">
    <text evidence="4">The sequence shown here is derived from an EMBL/GenBank/DDBJ whole genome shotgun (WGS) entry which is preliminary data.</text>
</comment>
<gene>
    <name evidence="4" type="ORF">EPI10_025876</name>
</gene>
<dbReference type="GO" id="GO:0046872">
    <property type="term" value="F:metal ion binding"/>
    <property type="evidence" value="ECO:0007669"/>
    <property type="project" value="UniProtKB-KW"/>
</dbReference>
<dbReference type="PANTHER" id="PTHR34667:SF5">
    <property type="entry name" value="D-AMINOACYL-TRNA DEACYLASE"/>
    <property type="match status" value="1"/>
</dbReference>
<dbReference type="InterPro" id="IPR007508">
    <property type="entry name" value="DtdA"/>
</dbReference>
<proteinExistence type="predicted"/>
<sequence length="182" mass="20083">MVTLVVATSADPASIGPASSLLAMPGWHPGPSLQDSASYTNKEVRLIKLDKRLVVENHLDKRWEEATGETVDDVVFLSKHVASSNRPALTIHPIGTPHLREGEALTAGGKPGWAAPPNPRIGPWFRLLKNIANSHNLVPEFEVIQRNTFSLYNYIHCYRKLRLYDDDGINEAGKNQKLSLVG</sequence>
<dbReference type="Gene3D" id="3.40.630.50">
    <property type="entry name" value="AF0625-like"/>
    <property type="match status" value="1"/>
</dbReference>
<evidence type="ECO:0000256" key="2">
    <source>
        <dbReference type="ARBA" id="ARBA00022801"/>
    </source>
</evidence>
<keyword evidence="5" id="KW-1185">Reference proteome</keyword>